<dbReference type="EC" id="3.4.17.19" evidence="1"/>
<comment type="similarity">
    <text evidence="1">Belongs to the peptidase M32 family.</text>
</comment>
<sequence length="504" mass="56838">MNSYEETYDLVTSHVREAAILESIQELLEWDERTKMPAAGGNYRADQAAYVAGLEHRKQTDPRLGEWLTELAESPLAADQSGDTGTVIRHLRREYDKQTRKPQKLVEELTRAAVEGQQIWAAARKANNFAAFQPILEKMVDLKKQEAAALGFETTPYDPLLDDYEPGESTENIAHVLSNLRDALVPLVQAIAESGQRPDVSILERTYPADAQESFGKQAAAAICFDFTAGRLDSTDHPFCCMLGPNDVRLTTRYDEHWFSDCFFSILHEAGHGIYDQGLPAEHYGLPTGEYVSLGIHESQSRLWENQVGRSRAFWEHFFPSAQQAFPQALGDVTREAFYGAINDVRPSLIRVEADEVTYNLHILIRFELEKALLEDQLSVADLPGAWDEKYMHYLGVASPTADDGVLQDVHWSAGLFGYFPTYALGNLYSAQFFGQAQEDLGDLDAQFRRGEFSNLREWLREKIHRHGKRYSAAELAERITGKPLSHQALIQQLSVKYGELYGL</sequence>
<dbReference type="Pfam" id="PF02074">
    <property type="entry name" value="Peptidase_M32"/>
    <property type="match status" value="1"/>
</dbReference>
<keyword evidence="5" id="KW-1185">Reference proteome</keyword>
<dbReference type="GO" id="GO:0006508">
    <property type="term" value="P:proteolysis"/>
    <property type="evidence" value="ECO:0007669"/>
    <property type="project" value="UniProtKB-UniRule"/>
</dbReference>
<dbReference type="CDD" id="cd06460">
    <property type="entry name" value="M32_Taq"/>
    <property type="match status" value="1"/>
</dbReference>
<dbReference type="PRINTS" id="PR00998">
    <property type="entry name" value="CRBOXYPTASET"/>
</dbReference>
<dbReference type="PANTHER" id="PTHR34217:SF1">
    <property type="entry name" value="CARBOXYPEPTIDASE 1"/>
    <property type="match status" value="1"/>
</dbReference>
<evidence type="ECO:0000313" key="4">
    <source>
        <dbReference type="EMBL" id="QEG34016.1"/>
    </source>
</evidence>
<keyword evidence="1 4" id="KW-0121">Carboxypeptidase</keyword>
<evidence type="ECO:0000256" key="1">
    <source>
        <dbReference type="PIRNR" id="PIRNR006615"/>
    </source>
</evidence>
<dbReference type="GO" id="GO:0046872">
    <property type="term" value="F:metal ion binding"/>
    <property type="evidence" value="ECO:0007669"/>
    <property type="project" value="UniProtKB-KW"/>
</dbReference>
<dbReference type="PANTHER" id="PTHR34217">
    <property type="entry name" value="METAL-DEPENDENT CARBOXYPEPTIDASE"/>
    <property type="match status" value="1"/>
</dbReference>
<dbReference type="Proteomes" id="UP000323917">
    <property type="component" value="Chromosome"/>
</dbReference>
<keyword evidence="1" id="KW-0482">Metalloprotease</keyword>
<dbReference type="SUPFAM" id="SSF55486">
    <property type="entry name" value="Metalloproteases ('zincins'), catalytic domain"/>
    <property type="match status" value="1"/>
</dbReference>
<keyword evidence="2" id="KW-0862">Zinc</keyword>
<comment type="function">
    <text evidence="1">Broad specificity carboxypetidase that releases amino acids sequentially from the C-terminus, including neutral, aromatic, polar and basic residues.</text>
</comment>
<dbReference type="AlphaFoldDB" id="A0A5B9QAT5"/>
<evidence type="ECO:0000313" key="5">
    <source>
        <dbReference type="Proteomes" id="UP000323917"/>
    </source>
</evidence>
<dbReference type="PIRSF" id="PIRSF006615">
    <property type="entry name" value="Zn_crbxpep_Taq"/>
    <property type="match status" value="1"/>
</dbReference>
<dbReference type="RefSeq" id="WP_148072714.1">
    <property type="nucleotide sequence ID" value="NZ_CP042913.1"/>
</dbReference>
<evidence type="ECO:0000256" key="2">
    <source>
        <dbReference type="PIRSR" id="PIRSR006615-1"/>
    </source>
</evidence>
<proteinExistence type="inferred from homology"/>
<dbReference type="KEGG" id="bgok:Pr1d_12880"/>
<feature type="binding site" evidence="2">
    <location>
        <position position="268"/>
    </location>
    <ligand>
        <name>Zn(2+)</name>
        <dbReference type="ChEBI" id="CHEBI:29105"/>
        <note>catalytic</note>
    </ligand>
</feature>
<dbReference type="Gene3D" id="1.10.1370.30">
    <property type="match status" value="1"/>
</dbReference>
<dbReference type="OrthoDB" id="9772308at2"/>
<keyword evidence="1" id="KW-0645">Protease</keyword>
<comment type="catalytic activity">
    <reaction evidence="1">
        <text>Release of a C-terminal amino acid with broad specificity, except for -Pro.</text>
        <dbReference type="EC" id="3.4.17.19"/>
    </reaction>
</comment>
<evidence type="ECO:0000256" key="3">
    <source>
        <dbReference type="PIRSR" id="PIRSR006615-2"/>
    </source>
</evidence>
<gene>
    <name evidence="4" type="ORF">Pr1d_12880</name>
</gene>
<feature type="binding site" evidence="2">
    <location>
        <position position="298"/>
    </location>
    <ligand>
        <name>Zn(2+)</name>
        <dbReference type="ChEBI" id="CHEBI:29105"/>
        <note>catalytic</note>
    </ligand>
</feature>
<organism evidence="4 5">
    <name type="scientific">Bythopirellula goksoeyrii</name>
    <dbReference type="NCBI Taxonomy" id="1400387"/>
    <lineage>
        <taxon>Bacteria</taxon>
        <taxon>Pseudomonadati</taxon>
        <taxon>Planctomycetota</taxon>
        <taxon>Planctomycetia</taxon>
        <taxon>Pirellulales</taxon>
        <taxon>Lacipirellulaceae</taxon>
        <taxon>Bythopirellula</taxon>
    </lineage>
</organism>
<dbReference type="InterPro" id="IPR001333">
    <property type="entry name" value="Peptidase_M32_Taq"/>
</dbReference>
<comment type="cofactor">
    <cofactor evidence="2">
        <name>Zn(2+)</name>
        <dbReference type="ChEBI" id="CHEBI:29105"/>
    </cofactor>
    <text evidence="2">Binds 1 zinc ion per subunit.</text>
</comment>
<protein>
    <recommendedName>
        <fullName evidence="1">Metal-dependent carboxypeptidase</fullName>
        <ecNumber evidence="1">3.4.17.19</ecNumber>
    </recommendedName>
</protein>
<feature type="active site" description="Proton donor/acceptor" evidence="3">
    <location>
        <position position="269"/>
    </location>
</feature>
<name>A0A5B9QAT5_9BACT</name>
<keyword evidence="1 2" id="KW-0479">Metal-binding</keyword>
<dbReference type="GO" id="GO:0004181">
    <property type="term" value="F:metallocarboxypeptidase activity"/>
    <property type="evidence" value="ECO:0007669"/>
    <property type="project" value="UniProtKB-UniRule"/>
</dbReference>
<keyword evidence="1 4" id="KW-0378">Hydrolase</keyword>
<feature type="binding site" evidence="2">
    <location>
        <position position="272"/>
    </location>
    <ligand>
        <name>Zn(2+)</name>
        <dbReference type="ChEBI" id="CHEBI:29105"/>
        <note>catalytic</note>
    </ligand>
</feature>
<reference evidence="4 5" key="1">
    <citation type="submission" date="2019-08" db="EMBL/GenBank/DDBJ databases">
        <title>Deep-cultivation of Planctomycetes and their phenomic and genomic characterization uncovers novel biology.</title>
        <authorList>
            <person name="Wiegand S."/>
            <person name="Jogler M."/>
            <person name="Boedeker C."/>
            <person name="Pinto D."/>
            <person name="Vollmers J."/>
            <person name="Rivas-Marin E."/>
            <person name="Kohn T."/>
            <person name="Peeters S.H."/>
            <person name="Heuer A."/>
            <person name="Rast P."/>
            <person name="Oberbeckmann S."/>
            <person name="Bunk B."/>
            <person name="Jeske O."/>
            <person name="Meyerdierks A."/>
            <person name="Storesund J.E."/>
            <person name="Kallscheuer N."/>
            <person name="Luecker S."/>
            <person name="Lage O.M."/>
            <person name="Pohl T."/>
            <person name="Merkel B.J."/>
            <person name="Hornburger P."/>
            <person name="Mueller R.-W."/>
            <person name="Bruemmer F."/>
            <person name="Labrenz M."/>
            <person name="Spormann A.M."/>
            <person name="Op den Camp H."/>
            <person name="Overmann J."/>
            <person name="Amann R."/>
            <person name="Jetten M.S.M."/>
            <person name="Mascher T."/>
            <person name="Medema M.H."/>
            <person name="Devos D.P."/>
            <person name="Kaster A.-K."/>
            <person name="Ovreas L."/>
            <person name="Rohde M."/>
            <person name="Galperin M.Y."/>
            <person name="Jogler C."/>
        </authorList>
    </citation>
    <scope>NUCLEOTIDE SEQUENCE [LARGE SCALE GENOMIC DNA]</scope>
    <source>
        <strain evidence="4 5">Pr1d</strain>
    </source>
</reference>
<accession>A0A5B9QAT5</accession>
<dbReference type="PROSITE" id="PS52034">
    <property type="entry name" value="PEPTIDASE_M32"/>
    <property type="match status" value="1"/>
</dbReference>
<dbReference type="EMBL" id="CP042913">
    <property type="protein sequence ID" value="QEG34016.1"/>
    <property type="molecule type" value="Genomic_DNA"/>
</dbReference>